<evidence type="ECO:0000256" key="1">
    <source>
        <dbReference type="ARBA" id="ARBA00001933"/>
    </source>
</evidence>
<evidence type="ECO:0000256" key="3">
    <source>
        <dbReference type="RuleBase" id="RU362118"/>
    </source>
</evidence>
<name>A0ABU3TSA7_9BACT</name>
<proteinExistence type="inferred from homology"/>
<organism evidence="4 5">
    <name type="scientific">Aquirufa regiilacus</name>
    <dbReference type="NCBI Taxonomy" id="3024868"/>
    <lineage>
        <taxon>Bacteria</taxon>
        <taxon>Pseudomonadati</taxon>
        <taxon>Bacteroidota</taxon>
        <taxon>Cytophagia</taxon>
        <taxon>Cytophagales</taxon>
        <taxon>Flectobacillaceae</taxon>
        <taxon>Aquirufa</taxon>
    </lineage>
</organism>
<keyword evidence="4" id="KW-0808">Transferase</keyword>
<evidence type="ECO:0000313" key="4">
    <source>
        <dbReference type="EMBL" id="MDU0808710.1"/>
    </source>
</evidence>
<evidence type="ECO:0000256" key="2">
    <source>
        <dbReference type="ARBA" id="ARBA00022898"/>
    </source>
</evidence>
<dbReference type="PANTHER" id="PTHR11808">
    <property type="entry name" value="TRANS-SULFURATION ENZYME FAMILY MEMBER"/>
    <property type="match status" value="1"/>
</dbReference>
<sequence length="375" mass="40651">MRKETLAIHATHLQDETAASIAPPVFLTTTFERSEDGSYPKGHMYSRNSNPNRDVLEKGLAQLEGGEVAFVFGSGLAAVSAVFQCMKSGDHVLMPTVGYYASYKLAEEIMGPWGLQVSQVDMTDLAAVEAAIRPETKLIWVETPANPLLTLSDIEAICKIAHAHNILVGVDNTLTSPILQNPIQLGADIVMHATTKYIGGHSDVLGGAVIFKEASAWSERVKRVQILMGATQNPLDCYLLARGLKTLPLRMREHSKNALELATRLENHAGIEQVHYPGLPSNPNYALAIKQMPNGQSGMIAIQIKGDEAKARKVANRLQLFQQATSLGGVESLVEHRKSIEGPGSTTPGNLLRLSIGLEHVEDLWEDLNQAILGA</sequence>
<dbReference type="InterPro" id="IPR000277">
    <property type="entry name" value="Cys/Met-Metab_PyrdxlP-dep_enz"/>
</dbReference>
<gene>
    <name evidence="4" type="ORF">PQG45_06660</name>
</gene>
<keyword evidence="4" id="KW-0032">Aminotransferase</keyword>
<comment type="caution">
    <text evidence="4">The sequence shown here is derived from an EMBL/GenBank/DDBJ whole genome shotgun (WGS) entry which is preliminary data.</text>
</comment>
<dbReference type="GO" id="GO:0008483">
    <property type="term" value="F:transaminase activity"/>
    <property type="evidence" value="ECO:0007669"/>
    <property type="project" value="UniProtKB-KW"/>
</dbReference>
<evidence type="ECO:0000313" key="5">
    <source>
        <dbReference type="Proteomes" id="UP001249959"/>
    </source>
</evidence>
<dbReference type="Gene3D" id="3.40.640.10">
    <property type="entry name" value="Type I PLP-dependent aspartate aminotransferase-like (Major domain)"/>
    <property type="match status" value="1"/>
</dbReference>
<reference evidence="4 5" key="1">
    <citation type="submission" date="2023-09" db="EMBL/GenBank/DDBJ databases">
        <title>Aquirufa genomes.</title>
        <authorList>
            <person name="Pitt A."/>
        </authorList>
    </citation>
    <scope>NUCLEOTIDE SEQUENCE [LARGE SCALE GENOMIC DNA]</scope>
    <source>
        <strain evidence="4 5">LEOWEIH-7C</strain>
    </source>
</reference>
<dbReference type="PROSITE" id="PS00868">
    <property type="entry name" value="CYS_MET_METAB_PP"/>
    <property type="match status" value="1"/>
</dbReference>
<accession>A0ABU3TSA7</accession>
<dbReference type="RefSeq" id="WP_316070532.1">
    <property type="nucleotide sequence ID" value="NZ_JAVNWW010000002.1"/>
</dbReference>
<protein>
    <submittedName>
        <fullName evidence="4">Aminotransferase class I/II-fold pyridoxal phosphate-dependent enzyme</fullName>
    </submittedName>
</protein>
<dbReference type="PANTHER" id="PTHR11808:SF85">
    <property type="entry name" value="CYSTATHIONINE GAMMA-LYASE-RELATED"/>
    <property type="match status" value="1"/>
</dbReference>
<dbReference type="InterPro" id="IPR015422">
    <property type="entry name" value="PyrdxlP-dep_Trfase_small"/>
</dbReference>
<comment type="similarity">
    <text evidence="3">Belongs to the trans-sulfuration enzymes family.</text>
</comment>
<dbReference type="EMBL" id="JAVNWW010000002">
    <property type="protein sequence ID" value="MDU0808710.1"/>
    <property type="molecule type" value="Genomic_DNA"/>
</dbReference>
<keyword evidence="2 3" id="KW-0663">Pyridoxal phosphate</keyword>
<dbReference type="InterPro" id="IPR054542">
    <property type="entry name" value="Cys_met_metab_PP"/>
</dbReference>
<dbReference type="CDD" id="cd00614">
    <property type="entry name" value="CGS_like"/>
    <property type="match status" value="1"/>
</dbReference>
<dbReference type="InterPro" id="IPR015424">
    <property type="entry name" value="PyrdxlP-dep_Trfase"/>
</dbReference>
<dbReference type="Gene3D" id="3.90.1150.10">
    <property type="entry name" value="Aspartate Aminotransferase, domain 1"/>
    <property type="match status" value="1"/>
</dbReference>
<dbReference type="PIRSF" id="PIRSF001434">
    <property type="entry name" value="CGS"/>
    <property type="match status" value="1"/>
</dbReference>
<keyword evidence="5" id="KW-1185">Reference proteome</keyword>
<comment type="cofactor">
    <cofactor evidence="1 3">
        <name>pyridoxal 5'-phosphate</name>
        <dbReference type="ChEBI" id="CHEBI:597326"/>
    </cofactor>
</comment>
<dbReference type="SUPFAM" id="SSF53383">
    <property type="entry name" value="PLP-dependent transferases"/>
    <property type="match status" value="1"/>
</dbReference>
<dbReference type="Pfam" id="PF01053">
    <property type="entry name" value="Cys_Met_Meta_PP"/>
    <property type="match status" value="1"/>
</dbReference>
<dbReference type="Proteomes" id="UP001249959">
    <property type="component" value="Unassembled WGS sequence"/>
</dbReference>
<dbReference type="InterPro" id="IPR015421">
    <property type="entry name" value="PyrdxlP-dep_Trfase_major"/>
</dbReference>